<name>A0A814CNU0_9BILA</name>
<protein>
    <recommendedName>
        <fullName evidence="4">BEN domain-containing protein</fullName>
    </recommendedName>
</protein>
<evidence type="ECO:0000256" key="1">
    <source>
        <dbReference type="SAM" id="MobiDB-lite"/>
    </source>
</evidence>
<gene>
    <name evidence="2" type="ORF">OXX778_LOCUS13522</name>
</gene>
<evidence type="ECO:0000313" key="2">
    <source>
        <dbReference type="EMBL" id="CAF0942916.1"/>
    </source>
</evidence>
<feature type="region of interest" description="Disordered" evidence="1">
    <location>
        <begin position="334"/>
        <end position="356"/>
    </location>
</feature>
<feature type="compositionally biased region" description="Low complexity" evidence="1">
    <location>
        <begin position="529"/>
        <end position="539"/>
    </location>
</feature>
<feature type="region of interest" description="Disordered" evidence="1">
    <location>
        <begin position="166"/>
        <end position="270"/>
    </location>
</feature>
<feature type="compositionally biased region" description="Low complexity" evidence="1">
    <location>
        <begin position="176"/>
        <end position="193"/>
    </location>
</feature>
<feature type="compositionally biased region" description="Polar residues" evidence="1">
    <location>
        <begin position="166"/>
        <end position="175"/>
    </location>
</feature>
<accession>A0A814CNU0</accession>
<feature type="compositionally biased region" description="Low complexity" evidence="1">
    <location>
        <begin position="336"/>
        <end position="356"/>
    </location>
</feature>
<feature type="compositionally biased region" description="Polar residues" evidence="1">
    <location>
        <begin position="540"/>
        <end position="549"/>
    </location>
</feature>
<dbReference type="Proteomes" id="UP000663879">
    <property type="component" value="Unassembled WGS sequence"/>
</dbReference>
<reference evidence="2" key="1">
    <citation type="submission" date="2021-02" db="EMBL/GenBank/DDBJ databases">
        <authorList>
            <person name="Nowell W R."/>
        </authorList>
    </citation>
    <scope>NUCLEOTIDE SEQUENCE</scope>
    <source>
        <strain evidence="2">Ploen Becks lab</strain>
    </source>
</reference>
<feature type="region of interest" description="Disordered" evidence="1">
    <location>
        <begin position="103"/>
        <end position="129"/>
    </location>
</feature>
<dbReference type="EMBL" id="CAJNOC010002613">
    <property type="protein sequence ID" value="CAF0942916.1"/>
    <property type="molecule type" value="Genomic_DNA"/>
</dbReference>
<feature type="compositionally biased region" description="Polar residues" evidence="1">
    <location>
        <begin position="219"/>
        <end position="230"/>
    </location>
</feature>
<evidence type="ECO:0008006" key="4">
    <source>
        <dbReference type="Google" id="ProtNLM"/>
    </source>
</evidence>
<keyword evidence="3" id="KW-1185">Reference proteome</keyword>
<evidence type="ECO:0000313" key="3">
    <source>
        <dbReference type="Proteomes" id="UP000663879"/>
    </source>
</evidence>
<feature type="region of interest" description="Disordered" evidence="1">
    <location>
        <begin position="529"/>
        <end position="549"/>
    </location>
</feature>
<feature type="compositionally biased region" description="Low complexity" evidence="1">
    <location>
        <begin position="105"/>
        <end position="125"/>
    </location>
</feature>
<dbReference type="OrthoDB" id="6022155at2759"/>
<organism evidence="2 3">
    <name type="scientific">Brachionus calyciflorus</name>
    <dbReference type="NCBI Taxonomy" id="104777"/>
    <lineage>
        <taxon>Eukaryota</taxon>
        <taxon>Metazoa</taxon>
        <taxon>Spiralia</taxon>
        <taxon>Gnathifera</taxon>
        <taxon>Rotifera</taxon>
        <taxon>Eurotatoria</taxon>
        <taxon>Monogononta</taxon>
        <taxon>Pseudotrocha</taxon>
        <taxon>Ploima</taxon>
        <taxon>Brachionidae</taxon>
        <taxon>Brachionus</taxon>
    </lineage>
</organism>
<comment type="caution">
    <text evidence="2">The sequence shown here is derived from an EMBL/GenBank/DDBJ whole genome shotgun (WGS) entry which is preliminary data.</text>
</comment>
<dbReference type="AlphaFoldDB" id="A0A814CNU0"/>
<sequence length="578" mass="66053">MPTILINTNLNSHRQKTSDSKNNLDSNVIQYDDMDDDFRQDINLIITKLLNKSKTLDSFTIKYDLEDTIQRQGQSDSENTDQKNHQTNCICNRMARLFNDLLQPTSSSSSSSSTSTNNSNTSTNERSNETDLRHIYKEIKLLRKYQFDLNSKFNLLIDKLDTKQNTNSPCAPSSHNSTINTSNNNNNTINNNNKQQSPQSVKLEPKINLTGAKKRKFNSFKSFTSNTTPAQDPPRSASVTSSSSSDTSSSSHTSTSTDLQTQENNTEHNETESLMLINEAQEDSSNVDLELDDEQNYQDQEEVDDYENYDEQKNFKYQIPFPRFQNFKFPYPYTPTTNQTHQTSLQNLQQQQHQHTPQKNVLSSNLNQSYDLDLNELFKGNGPKYLQLESYKNFKAPIVFVNDKYYVDDTMAALSYSKSKSRRNFAAHLTKLVFTPRERLESNCNGRFGKKALDSVRLLSIRNTIFKYYPCKQSTVILNGDKITSGDYDENSVWVRDCIPAIDESNRVLKKQLVAWYKKNNPSILIRHNTNTNNNNNNNGQNVGLSPSTSASTMYNNTGYLNANNMDDNEGFDDVDEC</sequence>
<feature type="compositionally biased region" description="Low complexity" evidence="1">
    <location>
        <begin position="236"/>
        <end position="264"/>
    </location>
</feature>
<proteinExistence type="predicted"/>